<dbReference type="PANTHER" id="PTHR43240:SF1">
    <property type="entry name" value="BLR5584 PROTEIN"/>
    <property type="match status" value="1"/>
</dbReference>
<dbReference type="InterPro" id="IPR006683">
    <property type="entry name" value="Thioestr_dom"/>
</dbReference>
<dbReference type="InterPro" id="IPR029069">
    <property type="entry name" value="HotDog_dom_sf"/>
</dbReference>
<comment type="caution">
    <text evidence="3">The sequence shown here is derived from an EMBL/GenBank/DDBJ whole genome shotgun (WGS) entry which is preliminary data.</text>
</comment>
<dbReference type="GO" id="GO:0061522">
    <property type="term" value="F:1,4-dihydroxy-2-naphthoyl-CoA thioesterase activity"/>
    <property type="evidence" value="ECO:0007669"/>
    <property type="project" value="TreeGrafter"/>
</dbReference>
<dbReference type="Gene3D" id="3.10.129.10">
    <property type="entry name" value="Hotdog Thioesterase"/>
    <property type="match status" value="1"/>
</dbReference>
<dbReference type="InterPro" id="IPR003736">
    <property type="entry name" value="PAAI_dom"/>
</dbReference>
<dbReference type="EMBL" id="WESC01000003">
    <property type="protein sequence ID" value="KAB7741530.1"/>
    <property type="molecule type" value="Genomic_DNA"/>
</dbReference>
<dbReference type="GO" id="GO:0005829">
    <property type="term" value="C:cytosol"/>
    <property type="evidence" value="ECO:0007669"/>
    <property type="project" value="TreeGrafter"/>
</dbReference>
<dbReference type="RefSeq" id="WP_152214833.1">
    <property type="nucleotide sequence ID" value="NZ_JBAQYD010000035.1"/>
</dbReference>
<proteinExistence type="predicted"/>
<reference evidence="3 4" key="1">
    <citation type="submission" date="2019-09" db="EMBL/GenBank/DDBJ databases">
        <title>Parvibaculum sedimenti sp. nov., isolated from sediment.</title>
        <authorList>
            <person name="Wang Y."/>
        </authorList>
    </citation>
    <scope>NUCLEOTIDE SEQUENCE [LARGE SCALE GENOMIC DNA]</scope>
    <source>
        <strain evidence="3 4">HXT-9</strain>
    </source>
</reference>
<keyword evidence="4" id="KW-1185">Reference proteome</keyword>
<evidence type="ECO:0000313" key="3">
    <source>
        <dbReference type="EMBL" id="KAB7741530.1"/>
    </source>
</evidence>
<dbReference type="Pfam" id="PF03061">
    <property type="entry name" value="4HBT"/>
    <property type="match status" value="1"/>
</dbReference>
<dbReference type="PANTHER" id="PTHR43240">
    <property type="entry name" value="1,4-DIHYDROXY-2-NAPHTHOYL-COA THIOESTERASE 1"/>
    <property type="match status" value="1"/>
</dbReference>
<feature type="domain" description="Thioesterase" evidence="2">
    <location>
        <begin position="53"/>
        <end position="124"/>
    </location>
</feature>
<keyword evidence="1" id="KW-0378">Hydrolase</keyword>
<dbReference type="CDD" id="cd03443">
    <property type="entry name" value="PaaI_thioesterase"/>
    <property type="match status" value="1"/>
</dbReference>
<dbReference type="Proteomes" id="UP000468901">
    <property type="component" value="Unassembled WGS sequence"/>
</dbReference>
<dbReference type="SUPFAM" id="SSF54637">
    <property type="entry name" value="Thioesterase/thiol ester dehydrase-isomerase"/>
    <property type="match status" value="1"/>
</dbReference>
<sequence length="141" mass="15264">MTIDIPTGFTPVGAFSGTENFESLVGPLYQRQDAPASIATWGFRAERRHCNPFGVVHGGMLTTFADTMMGSLVFHAIEGAPCATITLTMDFIGAGREGDWIEGRAELLRQGRSVCFLRSELRANEKIILNASGAWAIIGSR</sequence>
<evidence type="ECO:0000313" key="4">
    <source>
        <dbReference type="Proteomes" id="UP000468901"/>
    </source>
</evidence>
<organism evidence="3 4">
    <name type="scientific">Parvibaculum sedimenti</name>
    <dbReference type="NCBI Taxonomy" id="2608632"/>
    <lineage>
        <taxon>Bacteria</taxon>
        <taxon>Pseudomonadati</taxon>
        <taxon>Pseudomonadota</taxon>
        <taxon>Alphaproteobacteria</taxon>
        <taxon>Hyphomicrobiales</taxon>
        <taxon>Parvibaculaceae</taxon>
        <taxon>Parvibaculum</taxon>
    </lineage>
</organism>
<dbReference type="NCBIfam" id="TIGR00369">
    <property type="entry name" value="unchar_dom_1"/>
    <property type="match status" value="1"/>
</dbReference>
<accession>A0A6N6VNR1</accession>
<protein>
    <submittedName>
        <fullName evidence="3">Hotdog fold thioesterase</fullName>
    </submittedName>
</protein>
<dbReference type="AlphaFoldDB" id="A0A6N6VNR1"/>
<gene>
    <name evidence="3" type="ORF">F2P47_03740</name>
</gene>
<evidence type="ECO:0000256" key="1">
    <source>
        <dbReference type="ARBA" id="ARBA00022801"/>
    </source>
</evidence>
<name>A0A6N6VNR1_9HYPH</name>
<evidence type="ECO:0000259" key="2">
    <source>
        <dbReference type="Pfam" id="PF03061"/>
    </source>
</evidence>